<keyword evidence="1" id="KW-0472">Membrane</keyword>
<organism evidence="2 3">
    <name type="scientific">Legionella tucsonensis</name>
    <dbReference type="NCBI Taxonomy" id="40335"/>
    <lineage>
        <taxon>Bacteria</taxon>
        <taxon>Pseudomonadati</taxon>
        <taxon>Pseudomonadota</taxon>
        <taxon>Gammaproteobacteria</taxon>
        <taxon>Legionellales</taxon>
        <taxon>Legionellaceae</taxon>
        <taxon>Legionella</taxon>
    </lineage>
</organism>
<keyword evidence="3" id="KW-1185">Reference proteome</keyword>
<accession>A0A0W0ZUX1</accession>
<feature type="transmembrane region" description="Helical" evidence="1">
    <location>
        <begin position="74"/>
        <end position="97"/>
    </location>
</feature>
<protein>
    <submittedName>
        <fullName evidence="2">Uncharacterized protein</fullName>
    </submittedName>
</protein>
<reference evidence="2 3" key="1">
    <citation type="submission" date="2015-11" db="EMBL/GenBank/DDBJ databases">
        <title>Genomic analysis of 38 Legionella species identifies large and diverse effector repertoires.</title>
        <authorList>
            <person name="Burstein D."/>
            <person name="Amaro F."/>
            <person name="Zusman T."/>
            <person name="Lifshitz Z."/>
            <person name="Cohen O."/>
            <person name="Gilbert J.A."/>
            <person name="Pupko T."/>
            <person name="Shuman H.A."/>
            <person name="Segal G."/>
        </authorList>
    </citation>
    <scope>NUCLEOTIDE SEQUENCE [LARGE SCALE GENOMIC DNA]</scope>
    <source>
        <strain evidence="2 3">ATCC 49180</strain>
    </source>
</reference>
<keyword evidence="1" id="KW-0812">Transmembrane</keyword>
<evidence type="ECO:0000256" key="1">
    <source>
        <dbReference type="SAM" id="Phobius"/>
    </source>
</evidence>
<feature type="transmembrane region" description="Helical" evidence="1">
    <location>
        <begin position="12"/>
        <end position="31"/>
    </location>
</feature>
<sequence length="98" mass="11103">MYKSVVPKYANSPQHLFGLFFVSFILSLYFLEDFVVFEVVRHTAKLNVFEAFSKTLELISYGYFLRSVEAPATIIALGLIMLISNPLSPSMLVAFLMV</sequence>
<evidence type="ECO:0000313" key="2">
    <source>
        <dbReference type="EMBL" id="KTD72973.1"/>
    </source>
</evidence>
<dbReference type="PATRIC" id="fig|40335.7.peg.864"/>
<name>A0A0W0ZUX1_9GAMM</name>
<proteinExistence type="predicted"/>
<dbReference type="AlphaFoldDB" id="A0A0W0ZUX1"/>
<evidence type="ECO:0000313" key="3">
    <source>
        <dbReference type="Proteomes" id="UP000054693"/>
    </source>
</evidence>
<dbReference type="Proteomes" id="UP000054693">
    <property type="component" value="Unassembled WGS sequence"/>
</dbReference>
<keyword evidence="1" id="KW-1133">Transmembrane helix</keyword>
<gene>
    <name evidence="2" type="ORF">Ltuc_0820</name>
</gene>
<dbReference type="EMBL" id="LNZA01000001">
    <property type="protein sequence ID" value="KTD72973.1"/>
    <property type="molecule type" value="Genomic_DNA"/>
</dbReference>
<comment type="caution">
    <text evidence="2">The sequence shown here is derived from an EMBL/GenBank/DDBJ whole genome shotgun (WGS) entry which is preliminary data.</text>
</comment>